<organism evidence="2">
    <name type="scientific">Cacopsylla melanoneura</name>
    <dbReference type="NCBI Taxonomy" id="428564"/>
    <lineage>
        <taxon>Eukaryota</taxon>
        <taxon>Metazoa</taxon>
        <taxon>Ecdysozoa</taxon>
        <taxon>Arthropoda</taxon>
        <taxon>Hexapoda</taxon>
        <taxon>Insecta</taxon>
        <taxon>Pterygota</taxon>
        <taxon>Neoptera</taxon>
        <taxon>Paraneoptera</taxon>
        <taxon>Hemiptera</taxon>
        <taxon>Sternorrhyncha</taxon>
        <taxon>Psylloidea</taxon>
        <taxon>Psyllidae</taxon>
        <taxon>Psyllinae</taxon>
        <taxon>Cacopsylla</taxon>
    </lineage>
</organism>
<accession>A0A8D8SE73</accession>
<sequence>MATFFNRPFDYLPRRSSKTAHQNFAIDMSNESSNPYLKLSRFELIGRRDKSQDKLSIGIFLNLFLNEQTKNHRVYVFLNFEVSIQHILFIIFTFLHFFTLCFKFNR</sequence>
<keyword evidence="1" id="KW-0812">Transmembrane</keyword>
<name>A0A8D8SE73_9HEMI</name>
<keyword evidence="1" id="KW-1133">Transmembrane helix</keyword>
<keyword evidence="1" id="KW-0472">Membrane</keyword>
<evidence type="ECO:0000313" key="2">
    <source>
        <dbReference type="EMBL" id="CAG6668061.1"/>
    </source>
</evidence>
<dbReference type="EMBL" id="HBUF01217991">
    <property type="protein sequence ID" value="CAG6668061.1"/>
    <property type="molecule type" value="Transcribed_RNA"/>
</dbReference>
<dbReference type="EMBL" id="HBUF01217992">
    <property type="protein sequence ID" value="CAG6668062.1"/>
    <property type="molecule type" value="Transcribed_RNA"/>
</dbReference>
<proteinExistence type="predicted"/>
<protein>
    <submittedName>
        <fullName evidence="2">Uncharacterized protein</fullName>
    </submittedName>
</protein>
<evidence type="ECO:0000256" key="1">
    <source>
        <dbReference type="SAM" id="Phobius"/>
    </source>
</evidence>
<dbReference type="AlphaFoldDB" id="A0A8D8SE73"/>
<reference evidence="2" key="1">
    <citation type="submission" date="2021-05" db="EMBL/GenBank/DDBJ databases">
        <authorList>
            <person name="Alioto T."/>
            <person name="Alioto T."/>
            <person name="Gomez Garrido J."/>
        </authorList>
    </citation>
    <scope>NUCLEOTIDE SEQUENCE</scope>
</reference>
<feature type="transmembrane region" description="Helical" evidence="1">
    <location>
        <begin position="83"/>
        <end position="102"/>
    </location>
</feature>